<dbReference type="Pfam" id="PF20964">
    <property type="entry name" value="DnaX_C"/>
    <property type="match status" value="1"/>
</dbReference>
<dbReference type="EMBL" id="MEXH01000001">
    <property type="protein sequence ID" value="OGC93202.1"/>
    <property type="molecule type" value="Genomic_DNA"/>
</dbReference>
<dbReference type="EC" id="2.7.7.7" evidence="9"/>
<dbReference type="InterPro" id="IPR022754">
    <property type="entry name" value="DNA_pol_III_gamma-3"/>
</dbReference>
<evidence type="ECO:0000256" key="4">
    <source>
        <dbReference type="ARBA" id="ARBA00022741"/>
    </source>
</evidence>
<dbReference type="SUPFAM" id="SSF52540">
    <property type="entry name" value="P-loop containing nucleoside triphosphate hydrolases"/>
    <property type="match status" value="1"/>
</dbReference>
<keyword evidence="2 9" id="KW-0235">DNA replication</keyword>
<comment type="function">
    <text evidence="9">DNA polymerase III is a complex, multichain enzyme responsible for most of the replicative synthesis in bacteria. This DNA polymerase also exhibits 3' to 5' exonuclease activity.</text>
</comment>
<dbReference type="InterPro" id="IPR045085">
    <property type="entry name" value="HLD_clamp_pol_III_gamma_tau"/>
</dbReference>
<dbReference type="Gene3D" id="3.40.50.300">
    <property type="entry name" value="P-loop containing nucleotide triphosphate hydrolases"/>
    <property type="match status" value="1"/>
</dbReference>
<keyword evidence="7 9" id="KW-0239">DNA-directed DNA polymerase</keyword>
<dbReference type="InterPro" id="IPR012763">
    <property type="entry name" value="DNA_pol_III_sug/sutau_N"/>
</dbReference>
<comment type="caution">
    <text evidence="12">The sequence shown here is derived from an EMBL/GenBank/DDBJ whole genome shotgun (WGS) entry which is preliminary data.</text>
</comment>
<dbReference type="PANTHER" id="PTHR11669:SF0">
    <property type="entry name" value="PROTEIN STICHEL-LIKE 2"/>
    <property type="match status" value="1"/>
</dbReference>
<dbReference type="Pfam" id="PF22608">
    <property type="entry name" value="DNAX_ATPase_lid"/>
    <property type="match status" value="1"/>
</dbReference>
<comment type="catalytic activity">
    <reaction evidence="8 9">
        <text>DNA(n) + a 2'-deoxyribonucleoside 5'-triphosphate = DNA(n+1) + diphosphate</text>
        <dbReference type="Rhea" id="RHEA:22508"/>
        <dbReference type="Rhea" id="RHEA-COMP:17339"/>
        <dbReference type="Rhea" id="RHEA-COMP:17340"/>
        <dbReference type="ChEBI" id="CHEBI:33019"/>
        <dbReference type="ChEBI" id="CHEBI:61560"/>
        <dbReference type="ChEBI" id="CHEBI:173112"/>
        <dbReference type="EC" id="2.7.7.7"/>
    </reaction>
</comment>
<evidence type="ECO:0000313" key="12">
    <source>
        <dbReference type="EMBL" id="OGC93202.1"/>
    </source>
</evidence>
<dbReference type="CDD" id="cd00009">
    <property type="entry name" value="AAA"/>
    <property type="match status" value="1"/>
</dbReference>
<evidence type="ECO:0000256" key="10">
    <source>
        <dbReference type="SAM" id="MobiDB-lite"/>
    </source>
</evidence>
<dbReference type="GO" id="GO:0005524">
    <property type="term" value="F:ATP binding"/>
    <property type="evidence" value="ECO:0007669"/>
    <property type="project" value="UniProtKB-KW"/>
</dbReference>
<dbReference type="GO" id="GO:0046872">
    <property type="term" value="F:metal ion binding"/>
    <property type="evidence" value="ECO:0007669"/>
    <property type="project" value="UniProtKB-KW"/>
</dbReference>
<evidence type="ECO:0000313" key="13">
    <source>
        <dbReference type="Proteomes" id="UP000178176"/>
    </source>
</evidence>
<dbReference type="NCBIfam" id="TIGR02397">
    <property type="entry name" value="dnaX_nterm"/>
    <property type="match status" value="1"/>
</dbReference>
<dbReference type="PANTHER" id="PTHR11669">
    <property type="entry name" value="REPLICATION FACTOR C / DNA POLYMERASE III GAMMA-TAU SUBUNIT"/>
    <property type="match status" value="1"/>
</dbReference>
<dbReference type="SMART" id="SM00382">
    <property type="entry name" value="AAA"/>
    <property type="match status" value="1"/>
</dbReference>
<dbReference type="GO" id="GO:0006261">
    <property type="term" value="P:DNA-templated DNA replication"/>
    <property type="evidence" value="ECO:0007669"/>
    <property type="project" value="TreeGrafter"/>
</dbReference>
<gene>
    <name evidence="9" type="primary">dnaX</name>
    <name evidence="12" type="ORF">A2876_04850</name>
</gene>
<proteinExistence type="inferred from homology"/>
<dbReference type="Gene3D" id="1.10.8.60">
    <property type="match status" value="1"/>
</dbReference>
<dbReference type="InterPro" id="IPR027417">
    <property type="entry name" value="P-loop_NTPase"/>
</dbReference>
<keyword evidence="3" id="KW-0479">Metal-binding</keyword>
<keyword evidence="5" id="KW-0862">Zinc</keyword>
<dbReference type="AlphaFoldDB" id="A0A1F4YGZ8"/>
<reference evidence="12 13" key="1">
    <citation type="journal article" date="2016" name="Nat. Commun.">
        <title>Thousands of microbial genomes shed light on interconnected biogeochemical processes in an aquifer system.</title>
        <authorList>
            <person name="Anantharaman K."/>
            <person name="Brown C.T."/>
            <person name="Hug L.A."/>
            <person name="Sharon I."/>
            <person name="Castelle C.J."/>
            <person name="Probst A.J."/>
            <person name="Thomas B.C."/>
            <person name="Singh A."/>
            <person name="Wilkins M.J."/>
            <person name="Karaoz U."/>
            <person name="Brodie E.L."/>
            <person name="Williams K.H."/>
            <person name="Hubbard S.S."/>
            <person name="Banfield J.F."/>
        </authorList>
    </citation>
    <scope>NUCLEOTIDE SEQUENCE [LARGE SCALE GENOMIC DNA]</scope>
</reference>
<feature type="region of interest" description="Disordered" evidence="10">
    <location>
        <begin position="334"/>
        <end position="357"/>
    </location>
</feature>
<evidence type="ECO:0000256" key="3">
    <source>
        <dbReference type="ARBA" id="ARBA00022723"/>
    </source>
</evidence>
<dbReference type="GO" id="GO:0003887">
    <property type="term" value="F:DNA-directed DNA polymerase activity"/>
    <property type="evidence" value="ECO:0007669"/>
    <property type="project" value="UniProtKB-KW"/>
</dbReference>
<dbReference type="Pfam" id="PF12169">
    <property type="entry name" value="DNA_pol3_gamma3"/>
    <property type="match status" value="1"/>
</dbReference>
<organism evidence="12 13">
    <name type="scientific">Candidatus Amesbacteria bacterium RIFCSPHIGHO2_01_FULL_48_32b</name>
    <dbReference type="NCBI Taxonomy" id="1797253"/>
    <lineage>
        <taxon>Bacteria</taxon>
        <taxon>Candidatus Amesiibacteriota</taxon>
    </lineage>
</organism>
<evidence type="ECO:0000256" key="7">
    <source>
        <dbReference type="ARBA" id="ARBA00022932"/>
    </source>
</evidence>
<keyword evidence="6 9" id="KW-0067">ATP-binding</keyword>
<keyword evidence="4 9" id="KW-0547">Nucleotide-binding</keyword>
<sequence length="481" mass="53370">MTLYLKYRPQKIAELDLKSVRERLEAMVKSGRDLPHAWLFSGPRGTGKTSTARILAKYVNCRGKDKPCNKCETCVSITNGSCPDVIEIDAASNRGIDEIRQLRERVGLAPMTTDYKVYIIDEAHMLTTEAANALLKTLEEPPEHVLFVLCTTESEKLPETVVSRCAVVRFGRPSIDEISDRLEKVAKSEKVKLDLGDIKEIAAAARGSFRDAVKLFEQVMLGEGDVKKMLGASDKSDPQEFLGMVRAGKTKEALGRVDELVQGGVDLRKFVEKCVELLREELIGSVTNEKTANSGELIKLIEGLEKAYGRMKDAAVVQLPIEIFVIENSKAPVGFEPQSRPSNGQAPNAKQPPSSIEQKIKPQISGLVTGGSKLDDVMGKWQEVIKAVRPKNHSVEALLRSTRPVDFDGRDLVLEAFYEFHKKQLETERCRLIVEEAVGEILGVGQVKLKMKLGNSPVRVQKVTDDLKSDELIETAREIFK</sequence>
<dbReference type="Pfam" id="PF13177">
    <property type="entry name" value="DNA_pol3_delta2"/>
    <property type="match status" value="1"/>
</dbReference>
<dbReference type="InterPro" id="IPR048448">
    <property type="entry name" value="DnaX-like_C"/>
</dbReference>
<dbReference type="InterPro" id="IPR050238">
    <property type="entry name" value="DNA_Rep/Repair_Clamp_Loader"/>
</dbReference>
<evidence type="ECO:0000256" key="8">
    <source>
        <dbReference type="ARBA" id="ARBA00049244"/>
    </source>
</evidence>
<feature type="domain" description="AAA+ ATPase" evidence="11">
    <location>
        <begin position="34"/>
        <end position="174"/>
    </location>
</feature>
<protein>
    <recommendedName>
        <fullName evidence="9">DNA polymerase III subunit gamma/tau</fullName>
        <ecNumber evidence="9">2.7.7.7</ecNumber>
    </recommendedName>
</protein>
<evidence type="ECO:0000259" key="11">
    <source>
        <dbReference type="SMART" id="SM00382"/>
    </source>
</evidence>
<comment type="subunit">
    <text evidence="9">DNA polymerase III contains a core (composed of alpha, epsilon and theta chains) that associates with a tau subunit. This core dimerizes to form the POLIII' complex. PolIII' associates with the gamma complex (composed of gamma, delta, delta', psi and chi chains) and with the beta chain to form the complete DNA polymerase III complex.</text>
</comment>
<name>A0A1F4YGZ8_9BACT</name>
<dbReference type="InterPro" id="IPR003593">
    <property type="entry name" value="AAA+_ATPase"/>
</dbReference>
<evidence type="ECO:0000256" key="2">
    <source>
        <dbReference type="ARBA" id="ARBA00022705"/>
    </source>
</evidence>
<comment type="similarity">
    <text evidence="1 9">Belongs to the DnaX/STICHEL family.</text>
</comment>
<keyword evidence="9" id="KW-0808">Transferase</keyword>
<accession>A0A1F4YGZ8</accession>
<keyword evidence="9" id="KW-0548">Nucleotidyltransferase</keyword>
<evidence type="ECO:0000256" key="9">
    <source>
        <dbReference type="RuleBase" id="RU364063"/>
    </source>
</evidence>
<feature type="compositionally biased region" description="Polar residues" evidence="10">
    <location>
        <begin position="339"/>
        <end position="357"/>
    </location>
</feature>
<dbReference type="Proteomes" id="UP000178176">
    <property type="component" value="Unassembled WGS sequence"/>
</dbReference>
<evidence type="ECO:0000256" key="6">
    <source>
        <dbReference type="ARBA" id="ARBA00022840"/>
    </source>
</evidence>
<evidence type="ECO:0000256" key="5">
    <source>
        <dbReference type="ARBA" id="ARBA00022833"/>
    </source>
</evidence>
<evidence type="ECO:0000256" key="1">
    <source>
        <dbReference type="ARBA" id="ARBA00006360"/>
    </source>
</evidence>
<dbReference type="GO" id="GO:0009360">
    <property type="term" value="C:DNA polymerase III complex"/>
    <property type="evidence" value="ECO:0007669"/>
    <property type="project" value="InterPro"/>
</dbReference>